<dbReference type="Proteomes" id="UP000030693">
    <property type="component" value="Unassembled WGS sequence"/>
</dbReference>
<evidence type="ECO:0000313" key="9">
    <source>
        <dbReference type="Proteomes" id="UP000030693"/>
    </source>
</evidence>
<dbReference type="GO" id="GO:0006301">
    <property type="term" value="P:DNA damage tolerance"/>
    <property type="evidence" value="ECO:0007669"/>
    <property type="project" value="InterPro"/>
</dbReference>
<feature type="compositionally biased region" description="Basic and acidic residues" evidence="5">
    <location>
        <begin position="284"/>
        <end position="294"/>
    </location>
</feature>
<feature type="compositionally biased region" description="Basic and acidic residues" evidence="5">
    <location>
        <begin position="462"/>
        <end position="476"/>
    </location>
</feature>
<dbReference type="PROSITE" id="PS50089">
    <property type="entry name" value="ZF_RING_2"/>
    <property type="match status" value="1"/>
</dbReference>
<dbReference type="Gene3D" id="3.30.40.10">
    <property type="entry name" value="Zinc/RING finger domain, C3HC4 (zinc finger)"/>
    <property type="match status" value="1"/>
</dbReference>
<dbReference type="InterPro" id="IPR001841">
    <property type="entry name" value="Znf_RING"/>
</dbReference>
<dbReference type="PANTHER" id="PTHR14134:SF2">
    <property type="entry name" value="E3 UBIQUITIN-PROTEIN LIGASE RAD18"/>
    <property type="match status" value="1"/>
</dbReference>
<feature type="compositionally biased region" description="Low complexity" evidence="5">
    <location>
        <begin position="8"/>
        <end position="22"/>
    </location>
</feature>
<protein>
    <recommendedName>
        <fullName evidence="10">Postreplication repair E3 ubiquitin-protein ligase RAD18</fullName>
    </recommendedName>
</protein>
<dbReference type="GO" id="GO:0003697">
    <property type="term" value="F:single-stranded DNA binding"/>
    <property type="evidence" value="ECO:0007669"/>
    <property type="project" value="InterPro"/>
</dbReference>
<name>A0A058Z7R8_FONAL</name>
<feature type="compositionally biased region" description="Pro residues" evidence="5">
    <location>
        <begin position="429"/>
        <end position="442"/>
    </location>
</feature>
<dbReference type="GO" id="GO:0005634">
    <property type="term" value="C:nucleus"/>
    <property type="evidence" value="ECO:0007669"/>
    <property type="project" value="TreeGrafter"/>
</dbReference>
<evidence type="ECO:0000256" key="3">
    <source>
        <dbReference type="ARBA" id="ARBA00022833"/>
    </source>
</evidence>
<dbReference type="GO" id="GO:0008270">
    <property type="term" value="F:zinc ion binding"/>
    <property type="evidence" value="ECO:0007669"/>
    <property type="project" value="UniProtKB-KW"/>
</dbReference>
<dbReference type="GO" id="GO:0061630">
    <property type="term" value="F:ubiquitin protein ligase activity"/>
    <property type="evidence" value="ECO:0007669"/>
    <property type="project" value="InterPro"/>
</dbReference>
<keyword evidence="2 4" id="KW-0863">Zinc-finger</keyword>
<dbReference type="InterPro" id="IPR017907">
    <property type="entry name" value="Znf_RING_CS"/>
</dbReference>
<dbReference type="RefSeq" id="XP_009496117.1">
    <property type="nucleotide sequence ID" value="XM_009497842.1"/>
</dbReference>
<keyword evidence="3" id="KW-0862">Zinc</keyword>
<feature type="region of interest" description="Disordered" evidence="5">
    <location>
        <begin position="1"/>
        <end position="51"/>
    </location>
</feature>
<evidence type="ECO:0000313" key="8">
    <source>
        <dbReference type="EMBL" id="KCV69552.1"/>
    </source>
</evidence>
<evidence type="ECO:0000259" key="7">
    <source>
        <dbReference type="PROSITE" id="PS50800"/>
    </source>
</evidence>
<feature type="domain" description="RING-type" evidence="6">
    <location>
        <begin position="68"/>
        <end position="150"/>
    </location>
</feature>
<feature type="region of interest" description="Disordered" evidence="5">
    <location>
        <begin position="234"/>
        <end position="316"/>
    </location>
</feature>
<feature type="domain" description="SAP" evidence="7">
    <location>
        <begin position="490"/>
        <end position="524"/>
    </location>
</feature>
<keyword evidence="9" id="KW-1185">Reference proteome</keyword>
<dbReference type="GO" id="GO:0097505">
    <property type="term" value="C:Rad6-Rad18 complex"/>
    <property type="evidence" value="ECO:0007669"/>
    <property type="project" value="TreeGrafter"/>
</dbReference>
<dbReference type="InterPro" id="IPR003034">
    <property type="entry name" value="SAP_dom"/>
</dbReference>
<evidence type="ECO:0000259" key="6">
    <source>
        <dbReference type="PROSITE" id="PS50089"/>
    </source>
</evidence>
<dbReference type="OrthoDB" id="9049620at2759"/>
<evidence type="ECO:0000256" key="2">
    <source>
        <dbReference type="ARBA" id="ARBA00022771"/>
    </source>
</evidence>
<dbReference type="InterPro" id="IPR013083">
    <property type="entry name" value="Znf_RING/FYVE/PHD"/>
</dbReference>
<dbReference type="Pfam" id="PF13445">
    <property type="entry name" value="zf-RING_UBOX"/>
    <property type="match status" value="1"/>
</dbReference>
<evidence type="ECO:0008006" key="10">
    <source>
        <dbReference type="Google" id="ProtNLM"/>
    </source>
</evidence>
<dbReference type="PANTHER" id="PTHR14134">
    <property type="entry name" value="E3 UBIQUITIN-PROTEIN LIGASE RAD18"/>
    <property type="match status" value="1"/>
</dbReference>
<dbReference type="InterPro" id="IPR027370">
    <property type="entry name" value="Znf-RING_euk"/>
</dbReference>
<dbReference type="STRING" id="691883.A0A058Z7R8"/>
<dbReference type="AlphaFoldDB" id="A0A058Z7R8"/>
<feature type="compositionally biased region" description="Low complexity" evidence="5">
    <location>
        <begin position="302"/>
        <end position="316"/>
    </location>
</feature>
<feature type="compositionally biased region" description="Low complexity" evidence="5">
    <location>
        <begin position="385"/>
        <end position="397"/>
    </location>
</feature>
<feature type="compositionally biased region" description="Low complexity" evidence="5">
    <location>
        <begin position="270"/>
        <end position="283"/>
    </location>
</feature>
<dbReference type="EMBL" id="KB932206">
    <property type="protein sequence ID" value="KCV69552.1"/>
    <property type="molecule type" value="Genomic_DNA"/>
</dbReference>
<feature type="compositionally biased region" description="Polar residues" evidence="5">
    <location>
        <begin position="598"/>
        <end position="607"/>
    </location>
</feature>
<accession>A0A058Z7R8</accession>
<feature type="region of interest" description="Disordered" evidence="5">
    <location>
        <begin position="382"/>
        <end position="485"/>
    </location>
</feature>
<evidence type="ECO:0000256" key="4">
    <source>
        <dbReference type="PROSITE-ProRule" id="PRU00175"/>
    </source>
</evidence>
<organism evidence="8">
    <name type="scientific">Fonticula alba</name>
    <name type="common">Slime mold</name>
    <dbReference type="NCBI Taxonomy" id="691883"/>
    <lineage>
        <taxon>Eukaryota</taxon>
        <taxon>Rotosphaerida</taxon>
        <taxon>Fonticulaceae</taxon>
        <taxon>Fonticula</taxon>
    </lineage>
</organism>
<feature type="compositionally biased region" description="Pro residues" evidence="5">
    <location>
        <begin position="398"/>
        <end position="420"/>
    </location>
</feature>
<evidence type="ECO:0000256" key="1">
    <source>
        <dbReference type="ARBA" id="ARBA00022723"/>
    </source>
</evidence>
<dbReference type="GeneID" id="20528698"/>
<dbReference type="InterPro" id="IPR039577">
    <property type="entry name" value="Rad18"/>
</dbReference>
<dbReference type="PROSITE" id="PS00518">
    <property type="entry name" value="ZF_RING_1"/>
    <property type="match status" value="1"/>
</dbReference>
<dbReference type="SUPFAM" id="SSF57850">
    <property type="entry name" value="RING/U-box"/>
    <property type="match status" value="1"/>
</dbReference>
<feature type="compositionally biased region" description="Low complexity" evidence="5">
    <location>
        <begin position="611"/>
        <end position="630"/>
    </location>
</feature>
<sequence>MPPRRRGVTSSAGSATVAAGATRQRASTSLAKSLKPPAEHPSPVISVDDDPADWPDASLRALDEACRCPICRELMTVAPVMSLRCRHTYCSMCVMRALDVMSQSSASLPPATVGRDQWTFQPDGTPVAVPPTGQAAASLDTGGQACPVCREPMTLSDIIPNGQLLLTVKAFAAARPSLLRLARLASRPGPLAVGLLSPLSSSSGEDGQTAIKAAASLLPGLGSPEIDVLSVDADMAPAPDTPRRTRTRPALAGDDLPGGGASPAKRARSRSPAPGRRSPASERLTARLEARRASLDLTRGLGRPVGRAGSSPGPAASRADVEVRFIRPSSTPAFPSHSQELIDIEHVQPPPGGLAATPALAGSTSESDLDIMSLGISAPASPRFGPAAEGPAPLLGTGPPPEVMAPGAPAAPGPSPPLSDPPAVDLPQPAMPNAPAAPPAGGPPSTSSSLSAGEVDVVSVSDDDRALAGHPPRPDTRPAPPSRLIPKTVYTLMTDKKIRELLNQCGIPSRGPRATLVWRHSEFRLRWNSFVLSDSTGAAAAATSAGSLADSPDAQRIVQELVQLEQARSAVPRLPAAMAGRLSSLTGDPPVTGDRLPSTDTGDSRSSFAHLLRLAQLSRQRSQPSSPDLSTGLPEEKDPVVPAVDPE</sequence>
<feature type="region of interest" description="Disordered" evidence="5">
    <location>
        <begin position="581"/>
        <end position="647"/>
    </location>
</feature>
<feature type="compositionally biased region" description="Low complexity" evidence="5">
    <location>
        <begin position="443"/>
        <end position="460"/>
    </location>
</feature>
<dbReference type="PROSITE" id="PS50800">
    <property type="entry name" value="SAP"/>
    <property type="match status" value="1"/>
</dbReference>
<gene>
    <name evidence="8" type="ORF">H696_03973</name>
</gene>
<evidence type="ECO:0000256" key="5">
    <source>
        <dbReference type="SAM" id="MobiDB-lite"/>
    </source>
</evidence>
<reference evidence="8" key="1">
    <citation type="submission" date="2013-04" db="EMBL/GenBank/DDBJ databases">
        <title>The Genome Sequence of Fonticula alba ATCC 38817.</title>
        <authorList>
            <consortium name="The Broad Institute Genomics Platform"/>
            <person name="Russ C."/>
            <person name="Cuomo C."/>
            <person name="Burger G."/>
            <person name="Gray M.W."/>
            <person name="Holland P.W.H."/>
            <person name="King N."/>
            <person name="Lang F.B.F."/>
            <person name="Roger A.J."/>
            <person name="Ruiz-Trillo I."/>
            <person name="Brown M."/>
            <person name="Walker B."/>
            <person name="Young S."/>
            <person name="Zeng Q."/>
            <person name="Gargeya S."/>
            <person name="Fitzgerald M."/>
            <person name="Haas B."/>
            <person name="Abouelleil A."/>
            <person name="Allen A.W."/>
            <person name="Alvarado L."/>
            <person name="Arachchi H.M."/>
            <person name="Berlin A.M."/>
            <person name="Chapman S.B."/>
            <person name="Gainer-Dewar J."/>
            <person name="Goldberg J."/>
            <person name="Griggs A."/>
            <person name="Gujja S."/>
            <person name="Hansen M."/>
            <person name="Howarth C."/>
            <person name="Imamovic A."/>
            <person name="Ireland A."/>
            <person name="Larimer J."/>
            <person name="McCowan C."/>
            <person name="Murphy C."/>
            <person name="Pearson M."/>
            <person name="Poon T.W."/>
            <person name="Priest M."/>
            <person name="Roberts A."/>
            <person name="Saif S."/>
            <person name="Shea T."/>
            <person name="Sisk P."/>
            <person name="Sykes S."/>
            <person name="Wortman J."/>
            <person name="Nusbaum C."/>
            <person name="Birren B."/>
        </authorList>
    </citation>
    <scope>NUCLEOTIDE SEQUENCE [LARGE SCALE GENOMIC DNA]</scope>
    <source>
        <strain evidence="8">ATCC 38817</strain>
    </source>
</reference>
<dbReference type="SMART" id="SM00184">
    <property type="entry name" value="RING"/>
    <property type="match status" value="1"/>
</dbReference>
<keyword evidence="1" id="KW-0479">Metal-binding</keyword>
<dbReference type="GO" id="GO:0006513">
    <property type="term" value="P:protein monoubiquitination"/>
    <property type="evidence" value="ECO:0007669"/>
    <property type="project" value="InterPro"/>
</dbReference>
<proteinExistence type="predicted"/>